<dbReference type="SUPFAM" id="SSF75704">
    <property type="entry name" value="Mitotic arrest deficient-like 1, Mad1"/>
    <property type="match status" value="1"/>
</dbReference>
<dbReference type="GO" id="GO:0000776">
    <property type="term" value="C:kinetochore"/>
    <property type="evidence" value="ECO:0007669"/>
    <property type="project" value="TreeGrafter"/>
</dbReference>
<keyword evidence="3" id="KW-0132">Cell division</keyword>
<sequence>MLIRTPPPKRPRAAAMETGATGSPPPAAGSDRTLVIYEDPLSATPPPAAGSDRTLVIYEDPPSATPPQLDSSSSHQMLCTYQCRQLVKADFLVALSSAEKEARDCQSSLEAMNEKFSKVEAERKKYLDQFLYTEQELAAAKGREQSLQEQLLKDVTDSQERFRKQIESYSKLEVKLQSEMNLRMKAESSAASAEEDVGILKEKLSHLSESTGRGRRCLESEIEQLKGDSKLSATRISAELERMEFRANNAEKESQLLKEQLEDSQKQFKECLHLKGELEKKLSSFTFQEVTPSPTESHILVKHLQEELRNYEAEVREARKLKSSHENIELLKEKLLEEKGRRERAESELSKLQEIQLSMKKLEDELSFWKLVTKDIPGVSCSEDLPVKFAALQREVIDGTMKVGEVNARLKQLEVALDSAQIDKQKAEAEAALAKEKAEVLKSEVKQIQTMLTMVTDERDNLRNIVNELKKSNSGEAGNQEASGTGTLIQGLESCIEKKECYIKELETSLSVQKEANNCQYEEVKLLNERLNNEAKRIKSLERENDRLRSEISLLESKVGPNNILRIMDIVIFLGAPIVDAYWKALFFLVDNEAKQTIEALRTELQKTKERLQAVEELKSQSGDSGKLVDSYISGKITQLKEQIATLEKREERYKTVFADRISVFRRACCEIFGYKIVMDDQQRPNGIPVTRFTLQSIYAQSDDEKLEFEYESGNTNILANSYSSQREISQQVEIYIRKLNSIPAFTANLTVESFNRRTLS</sequence>
<feature type="coiled-coil region" evidence="7">
    <location>
        <begin position="514"/>
        <end position="558"/>
    </location>
</feature>
<evidence type="ECO:0000256" key="8">
    <source>
        <dbReference type="SAM" id="MobiDB-lite"/>
    </source>
</evidence>
<evidence type="ECO:0000313" key="10">
    <source>
        <dbReference type="Proteomes" id="UP000030645"/>
    </source>
</evidence>
<feature type="coiled-coil region" evidence="7">
    <location>
        <begin position="301"/>
        <end position="372"/>
    </location>
</feature>
<dbReference type="GO" id="GO:0007094">
    <property type="term" value="P:mitotic spindle assembly checkpoint signaling"/>
    <property type="evidence" value="ECO:0007669"/>
    <property type="project" value="InterPro"/>
</dbReference>
<dbReference type="PANTHER" id="PTHR23168">
    <property type="entry name" value="MITOTIC SPINDLE ASSEMBLY CHECKPOINT PROTEIN MAD1 MITOTIC ARREST DEFICIENT-LIKE PROTEIN 1"/>
    <property type="match status" value="1"/>
</dbReference>
<feature type="coiled-coil region" evidence="7">
    <location>
        <begin position="233"/>
        <end position="267"/>
    </location>
</feature>
<keyword evidence="5" id="KW-0539">Nucleus</keyword>
<dbReference type="Pfam" id="PF05557">
    <property type="entry name" value="MAD"/>
    <property type="match status" value="1"/>
</dbReference>
<dbReference type="GO" id="GO:0005635">
    <property type="term" value="C:nuclear envelope"/>
    <property type="evidence" value="ECO:0007669"/>
    <property type="project" value="TreeGrafter"/>
</dbReference>
<keyword evidence="7" id="KW-0175">Coiled coil</keyword>
<dbReference type="GO" id="GO:0072686">
    <property type="term" value="C:mitotic spindle"/>
    <property type="evidence" value="ECO:0007669"/>
    <property type="project" value="TreeGrafter"/>
</dbReference>
<reference evidence="10" key="1">
    <citation type="submission" date="2013-01" db="EMBL/GenBank/DDBJ databases">
        <title>Draft Genome Sequence of a Mulberry Tree, Morus notabilis C.K. Schneid.</title>
        <authorList>
            <person name="He N."/>
            <person name="Zhao S."/>
        </authorList>
    </citation>
    <scope>NUCLEOTIDE SEQUENCE</scope>
</reference>
<evidence type="ECO:0000256" key="4">
    <source>
        <dbReference type="ARBA" id="ARBA00022776"/>
    </source>
</evidence>
<keyword evidence="4" id="KW-0498">Mitosis</keyword>
<evidence type="ECO:0008006" key="11">
    <source>
        <dbReference type="Google" id="ProtNLM"/>
    </source>
</evidence>
<feature type="region of interest" description="Disordered" evidence="8">
    <location>
        <begin position="1"/>
        <end position="72"/>
    </location>
</feature>
<evidence type="ECO:0000256" key="7">
    <source>
        <dbReference type="SAM" id="Coils"/>
    </source>
</evidence>
<organism evidence="9 10">
    <name type="scientific">Morus notabilis</name>
    <dbReference type="NCBI Taxonomy" id="981085"/>
    <lineage>
        <taxon>Eukaryota</taxon>
        <taxon>Viridiplantae</taxon>
        <taxon>Streptophyta</taxon>
        <taxon>Embryophyta</taxon>
        <taxon>Tracheophyta</taxon>
        <taxon>Spermatophyta</taxon>
        <taxon>Magnoliopsida</taxon>
        <taxon>eudicotyledons</taxon>
        <taxon>Gunneridae</taxon>
        <taxon>Pentapetalae</taxon>
        <taxon>rosids</taxon>
        <taxon>fabids</taxon>
        <taxon>Rosales</taxon>
        <taxon>Moraceae</taxon>
        <taxon>Moreae</taxon>
        <taxon>Morus</taxon>
    </lineage>
</organism>
<evidence type="ECO:0000256" key="1">
    <source>
        <dbReference type="ARBA" id="ARBA00004123"/>
    </source>
</evidence>
<dbReference type="FunFam" id="3.30.457.60:FF:000004">
    <property type="entry name" value="Mitotic spindle checkpoint protein MAD1"/>
    <property type="match status" value="1"/>
</dbReference>
<feature type="coiled-coil region" evidence="7">
    <location>
        <begin position="95"/>
        <end position="129"/>
    </location>
</feature>
<protein>
    <recommendedName>
        <fullName evidence="11">Mitotic spindle checkpoint protein MAD1</fullName>
    </recommendedName>
</protein>
<dbReference type="eggNOG" id="KOG4593">
    <property type="taxonomic scope" value="Eukaryota"/>
</dbReference>
<dbReference type="Gene3D" id="3.30.457.60">
    <property type="match status" value="1"/>
</dbReference>
<gene>
    <name evidence="9" type="ORF">L484_010972</name>
</gene>
<feature type="coiled-coil region" evidence="7">
    <location>
        <begin position="591"/>
        <end position="657"/>
    </location>
</feature>
<dbReference type="AlphaFoldDB" id="W9RJ56"/>
<evidence type="ECO:0000256" key="6">
    <source>
        <dbReference type="ARBA" id="ARBA00023306"/>
    </source>
</evidence>
<accession>W9RJ56</accession>
<name>W9RJ56_9ROSA</name>
<keyword evidence="10" id="KW-1185">Reference proteome</keyword>
<dbReference type="PANTHER" id="PTHR23168:SF0">
    <property type="entry name" value="MITOTIC SPINDLE ASSEMBLY CHECKPOINT PROTEIN MAD1"/>
    <property type="match status" value="1"/>
</dbReference>
<dbReference type="InterPro" id="IPR008672">
    <property type="entry name" value="Mad1"/>
</dbReference>
<dbReference type="GO" id="GO:0051301">
    <property type="term" value="P:cell division"/>
    <property type="evidence" value="ECO:0007669"/>
    <property type="project" value="UniProtKB-KW"/>
</dbReference>
<proteinExistence type="inferred from homology"/>
<comment type="subcellular location">
    <subcellularLocation>
        <location evidence="1">Nucleus</location>
    </subcellularLocation>
</comment>
<comment type="similarity">
    <text evidence="2">Belongs to the MAD1 family.</text>
</comment>
<dbReference type="GO" id="GO:0051315">
    <property type="term" value="P:attachment of mitotic spindle microtubules to kinetochore"/>
    <property type="evidence" value="ECO:0007669"/>
    <property type="project" value="TreeGrafter"/>
</dbReference>
<evidence type="ECO:0000256" key="2">
    <source>
        <dbReference type="ARBA" id="ARBA00008029"/>
    </source>
</evidence>
<feature type="coiled-coil region" evidence="7">
    <location>
        <begin position="403"/>
        <end position="472"/>
    </location>
</feature>
<evidence type="ECO:0000313" key="9">
    <source>
        <dbReference type="EMBL" id="EXB80402.1"/>
    </source>
</evidence>
<evidence type="ECO:0000256" key="5">
    <source>
        <dbReference type="ARBA" id="ARBA00023242"/>
    </source>
</evidence>
<dbReference type="STRING" id="981085.W9RJ56"/>
<dbReference type="Proteomes" id="UP000030645">
    <property type="component" value="Unassembled WGS sequence"/>
</dbReference>
<evidence type="ECO:0000256" key="3">
    <source>
        <dbReference type="ARBA" id="ARBA00022618"/>
    </source>
</evidence>
<dbReference type="EMBL" id="KE344807">
    <property type="protein sequence ID" value="EXB80402.1"/>
    <property type="molecule type" value="Genomic_DNA"/>
</dbReference>
<dbReference type="Gene3D" id="1.20.5.170">
    <property type="match status" value="1"/>
</dbReference>
<keyword evidence="6" id="KW-0131">Cell cycle</keyword>